<dbReference type="GO" id="GO:0045892">
    <property type="term" value="P:negative regulation of DNA-templated transcription"/>
    <property type="evidence" value="ECO:0007669"/>
    <property type="project" value="UniProtKB-ARBA"/>
</dbReference>
<organism evidence="1 2">
    <name type="scientific">candidate division WS6 bacterium GW2011_GWF2_39_15</name>
    <dbReference type="NCBI Taxonomy" id="1619100"/>
    <lineage>
        <taxon>Bacteria</taxon>
        <taxon>Candidatus Dojkabacteria</taxon>
    </lineage>
</organism>
<dbReference type="GO" id="GO:0003677">
    <property type="term" value="F:DNA binding"/>
    <property type="evidence" value="ECO:0007669"/>
    <property type="project" value="InterPro"/>
</dbReference>
<comment type="caution">
    <text evidence="1">The sequence shown here is derived from an EMBL/GenBank/DDBJ whole genome shotgun (WGS) entry which is preliminary data.</text>
</comment>
<gene>
    <name evidence="1" type="ORF">UT34_C0001G0351</name>
</gene>
<proteinExistence type="predicted"/>
<dbReference type="Gene3D" id="1.20.58.1000">
    <property type="entry name" value="Metal-sensitive repressor, helix protomer"/>
    <property type="match status" value="1"/>
</dbReference>
<protein>
    <submittedName>
        <fullName evidence="1">Uncharacterized protein</fullName>
    </submittedName>
</protein>
<reference evidence="1 2" key="1">
    <citation type="journal article" date="2015" name="Nature">
        <title>rRNA introns, odd ribosomes, and small enigmatic genomes across a large radiation of phyla.</title>
        <authorList>
            <person name="Brown C.T."/>
            <person name="Hug L.A."/>
            <person name="Thomas B.C."/>
            <person name="Sharon I."/>
            <person name="Castelle C.J."/>
            <person name="Singh A."/>
            <person name="Wilkins M.J."/>
            <person name="Williams K.H."/>
            <person name="Banfield J.F."/>
        </authorList>
    </citation>
    <scope>NUCLEOTIDE SEQUENCE [LARGE SCALE GENOMIC DNA]</scope>
</reference>
<dbReference type="Pfam" id="PF02583">
    <property type="entry name" value="Trns_repr_metal"/>
    <property type="match status" value="1"/>
</dbReference>
<name>A0A0G0N0F3_9BACT</name>
<dbReference type="GO" id="GO:0046872">
    <property type="term" value="F:metal ion binding"/>
    <property type="evidence" value="ECO:0007669"/>
    <property type="project" value="InterPro"/>
</dbReference>
<dbReference type="Proteomes" id="UP000034799">
    <property type="component" value="Unassembled WGS sequence"/>
</dbReference>
<dbReference type="InterPro" id="IPR038390">
    <property type="entry name" value="Metal_Tscrpt_repr_sf"/>
</dbReference>
<dbReference type="InterPro" id="IPR003735">
    <property type="entry name" value="Metal_Tscrpt_repr"/>
</dbReference>
<accession>A0A0G0N0F3</accession>
<sequence length="75" mass="8316">MAKKGPSTIQDRLHRIEGQLRGVEKLILMKEDTQKILGQMEAIISSLQSAKLELVKGEMKKSLLAQLDGVVAMLK</sequence>
<dbReference type="AlphaFoldDB" id="A0A0G0N0F3"/>
<evidence type="ECO:0000313" key="2">
    <source>
        <dbReference type="Proteomes" id="UP000034799"/>
    </source>
</evidence>
<evidence type="ECO:0000313" key="1">
    <source>
        <dbReference type="EMBL" id="KKR06311.1"/>
    </source>
</evidence>
<dbReference type="EMBL" id="LBWK01000001">
    <property type="protein sequence ID" value="KKR06311.1"/>
    <property type="molecule type" value="Genomic_DNA"/>
</dbReference>